<dbReference type="SUPFAM" id="SSF160574">
    <property type="entry name" value="BT0923-like"/>
    <property type="match status" value="1"/>
</dbReference>
<dbReference type="EMBL" id="JGDS01000062">
    <property type="protein sequence ID" value="EXZ72139.1"/>
    <property type="molecule type" value="Genomic_DNA"/>
</dbReference>
<proteinExistence type="predicted"/>
<dbReference type="RefSeq" id="WP_032598809.1">
    <property type="nucleotide sequence ID" value="NZ_JGDS01000062.1"/>
</dbReference>
<organism evidence="2 3">
    <name type="scientific">Bacteroides fragilis str. 3976T8</name>
    <dbReference type="NCBI Taxonomy" id="1339314"/>
    <lineage>
        <taxon>Bacteria</taxon>
        <taxon>Pseudomonadati</taxon>
        <taxon>Bacteroidota</taxon>
        <taxon>Bacteroidia</taxon>
        <taxon>Bacteroidales</taxon>
        <taxon>Bacteroidaceae</taxon>
        <taxon>Bacteroides</taxon>
    </lineage>
</organism>
<feature type="signal peptide" evidence="1">
    <location>
        <begin position="1"/>
        <end position="21"/>
    </location>
</feature>
<comment type="caution">
    <text evidence="2">The sequence shown here is derived from an EMBL/GenBank/DDBJ whole genome shotgun (WGS) entry which is preliminary data.</text>
</comment>
<name>A0A016CL41_BACFG</name>
<gene>
    <name evidence="2" type="ORF">M123_3679</name>
</gene>
<evidence type="ECO:0008006" key="4">
    <source>
        <dbReference type="Google" id="ProtNLM"/>
    </source>
</evidence>
<dbReference type="PATRIC" id="fig|1339314.3.peg.3831"/>
<evidence type="ECO:0000313" key="2">
    <source>
        <dbReference type="EMBL" id="EXZ72139.1"/>
    </source>
</evidence>
<evidence type="ECO:0000313" key="3">
    <source>
        <dbReference type="Proteomes" id="UP000020938"/>
    </source>
</evidence>
<keyword evidence="1" id="KW-0732">Signal</keyword>
<reference evidence="2 3" key="1">
    <citation type="submission" date="2014-02" db="EMBL/GenBank/DDBJ databases">
        <authorList>
            <person name="Sears C."/>
            <person name="Carroll K."/>
            <person name="Sack B.R."/>
            <person name="Qadri F."/>
            <person name="Myers L.L."/>
            <person name="Chung G.-T."/>
            <person name="Escheverria P."/>
            <person name="Fraser C.M."/>
            <person name="Sadzewicz L."/>
            <person name="Shefchek K.A."/>
            <person name="Tallon L."/>
            <person name="Das S.P."/>
            <person name="Daugherty S."/>
            <person name="Mongodin E.F."/>
        </authorList>
    </citation>
    <scope>NUCLEOTIDE SEQUENCE [LARGE SCALE GENOMIC DNA]</scope>
    <source>
        <strain evidence="2 3">3976T8</strain>
    </source>
</reference>
<dbReference type="AlphaFoldDB" id="A0A016CL41"/>
<accession>A0A016CL41</accession>
<dbReference type="Gene3D" id="3.10.450.360">
    <property type="match status" value="1"/>
</dbReference>
<protein>
    <recommendedName>
        <fullName evidence="4">Beta-lactamase-inhibitor-like PepSY-like domain-containing protein</fullName>
    </recommendedName>
</protein>
<sequence>MKKVLVAVALVMGLGSSVAFAQNAENANAVVATAQAPQDEYTKIEVKDLPAAVTETLEKAYPESTIKEASVTTKEEGKLYKVVVTQKDGTDVTVVLNEKGEEVK</sequence>
<evidence type="ECO:0000256" key="1">
    <source>
        <dbReference type="SAM" id="SignalP"/>
    </source>
</evidence>
<dbReference type="Proteomes" id="UP000020938">
    <property type="component" value="Unassembled WGS sequence"/>
</dbReference>
<feature type="chain" id="PRO_5001484292" description="Beta-lactamase-inhibitor-like PepSY-like domain-containing protein" evidence="1">
    <location>
        <begin position="22"/>
        <end position="104"/>
    </location>
</feature>